<dbReference type="Proteomes" id="UP000030748">
    <property type="component" value="Unassembled WGS sequence"/>
</dbReference>
<evidence type="ECO:0000256" key="4">
    <source>
        <dbReference type="ARBA" id="ARBA00022692"/>
    </source>
</evidence>
<evidence type="ECO:0000256" key="8">
    <source>
        <dbReference type="ARBA" id="ARBA00023004"/>
    </source>
</evidence>
<evidence type="ECO:0008006" key="15">
    <source>
        <dbReference type="Google" id="ProtNLM"/>
    </source>
</evidence>
<dbReference type="PANTHER" id="PTHR24282:SF255">
    <property type="entry name" value="CYTOCHROME P450 72A11-RELATED"/>
    <property type="match status" value="1"/>
</dbReference>
<dbReference type="InterPro" id="IPR036396">
    <property type="entry name" value="Cyt_P450_sf"/>
</dbReference>
<dbReference type="SUPFAM" id="SSF48264">
    <property type="entry name" value="Cytochrome P450"/>
    <property type="match status" value="1"/>
</dbReference>
<accession>A0A022QPX1</accession>
<protein>
    <recommendedName>
        <fullName evidence="15">Cytochrome P450</fullName>
    </recommendedName>
</protein>
<evidence type="ECO:0000256" key="12">
    <source>
        <dbReference type="RuleBase" id="RU000461"/>
    </source>
</evidence>
<evidence type="ECO:0000256" key="7">
    <source>
        <dbReference type="ARBA" id="ARBA00023002"/>
    </source>
</evidence>
<evidence type="ECO:0000313" key="13">
    <source>
        <dbReference type="EMBL" id="EYU30752.1"/>
    </source>
</evidence>
<evidence type="ECO:0000256" key="3">
    <source>
        <dbReference type="ARBA" id="ARBA00022617"/>
    </source>
</evidence>
<comment type="subcellular location">
    <subcellularLocation>
        <location evidence="1">Membrane</location>
    </subcellularLocation>
</comment>
<keyword evidence="9 12" id="KW-0503">Monooxygenase</keyword>
<comment type="similarity">
    <text evidence="2 12">Belongs to the cytochrome P450 family.</text>
</comment>
<keyword evidence="7 12" id="KW-0560">Oxidoreductase</keyword>
<dbReference type="EMBL" id="KI631018">
    <property type="protein sequence ID" value="EYU30752.1"/>
    <property type="molecule type" value="Genomic_DNA"/>
</dbReference>
<keyword evidence="10" id="KW-0472">Membrane</keyword>
<keyword evidence="14" id="KW-1185">Reference proteome</keyword>
<dbReference type="InterPro" id="IPR001128">
    <property type="entry name" value="Cyt_P450"/>
</dbReference>
<dbReference type="GO" id="GO:0016020">
    <property type="term" value="C:membrane"/>
    <property type="evidence" value="ECO:0007669"/>
    <property type="project" value="UniProtKB-SubCell"/>
</dbReference>
<dbReference type="InterPro" id="IPR050665">
    <property type="entry name" value="Cytochrome_P450_Monooxygen"/>
</dbReference>
<name>A0A022QPX1_ERYGU</name>
<gene>
    <name evidence="13" type="ORF">MIMGU_mgv1a023173mg</name>
</gene>
<dbReference type="PRINTS" id="PR00465">
    <property type="entry name" value="EP450IV"/>
</dbReference>
<dbReference type="AlphaFoldDB" id="A0A022QPX1"/>
<keyword evidence="6" id="KW-1133">Transmembrane helix</keyword>
<dbReference type="PANTHER" id="PTHR24282">
    <property type="entry name" value="CYTOCHROME P450 FAMILY MEMBER"/>
    <property type="match status" value="1"/>
</dbReference>
<feature type="binding site" description="axial binding residue" evidence="11">
    <location>
        <position position="25"/>
    </location>
    <ligand>
        <name>heme</name>
        <dbReference type="ChEBI" id="CHEBI:30413"/>
    </ligand>
    <ligandPart>
        <name>Fe</name>
        <dbReference type="ChEBI" id="CHEBI:18248"/>
    </ligandPart>
</feature>
<evidence type="ECO:0000256" key="11">
    <source>
        <dbReference type="PIRSR" id="PIRSR602403-1"/>
    </source>
</evidence>
<dbReference type="InterPro" id="IPR002403">
    <property type="entry name" value="Cyt_P450_E_grp-IV"/>
</dbReference>
<dbReference type="GO" id="GO:0016705">
    <property type="term" value="F:oxidoreductase activity, acting on paired donors, with incorporation or reduction of molecular oxygen"/>
    <property type="evidence" value="ECO:0007669"/>
    <property type="project" value="InterPro"/>
</dbReference>
<dbReference type="PROSITE" id="PS00086">
    <property type="entry name" value="CYTOCHROME_P450"/>
    <property type="match status" value="1"/>
</dbReference>
<keyword evidence="8 11" id="KW-0408">Iron</keyword>
<evidence type="ECO:0000256" key="1">
    <source>
        <dbReference type="ARBA" id="ARBA00004370"/>
    </source>
</evidence>
<dbReference type="GO" id="GO:0020037">
    <property type="term" value="F:heme binding"/>
    <property type="evidence" value="ECO:0007669"/>
    <property type="project" value="InterPro"/>
</dbReference>
<dbReference type="Pfam" id="PF00067">
    <property type="entry name" value="p450"/>
    <property type="match status" value="1"/>
</dbReference>
<keyword evidence="5 11" id="KW-0479">Metal-binding</keyword>
<evidence type="ECO:0000313" key="14">
    <source>
        <dbReference type="Proteomes" id="UP000030748"/>
    </source>
</evidence>
<dbReference type="STRING" id="4155.A0A022QPX1"/>
<keyword evidence="4" id="KW-0812">Transmembrane</keyword>
<evidence type="ECO:0000256" key="5">
    <source>
        <dbReference type="ARBA" id="ARBA00022723"/>
    </source>
</evidence>
<sequence>FSEGVSKATKGQLSYFPFGYGPRRCIGLNFAILEAKMALVMILRRYSFQLYPLLQPLPQHAANLILSKATIDGSKEVSIFTYLL</sequence>
<dbReference type="Gene3D" id="1.10.630.10">
    <property type="entry name" value="Cytochrome P450"/>
    <property type="match status" value="1"/>
</dbReference>
<evidence type="ECO:0000256" key="9">
    <source>
        <dbReference type="ARBA" id="ARBA00023033"/>
    </source>
</evidence>
<proteinExistence type="inferred from homology"/>
<organism evidence="13 14">
    <name type="scientific">Erythranthe guttata</name>
    <name type="common">Yellow monkey flower</name>
    <name type="synonym">Mimulus guttatus</name>
    <dbReference type="NCBI Taxonomy" id="4155"/>
    <lineage>
        <taxon>Eukaryota</taxon>
        <taxon>Viridiplantae</taxon>
        <taxon>Streptophyta</taxon>
        <taxon>Embryophyta</taxon>
        <taxon>Tracheophyta</taxon>
        <taxon>Spermatophyta</taxon>
        <taxon>Magnoliopsida</taxon>
        <taxon>eudicotyledons</taxon>
        <taxon>Gunneridae</taxon>
        <taxon>Pentapetalae</taxon>
        <taxon>asterids</taxon>
        <taxon>lamiids</taxon>
        <taxon>Lamiales</taxon>
        <taxon>Phrymaceae</taxon>
        <taxon>Erythranthe</taxon>
    </lineage>
</organism>
<evidence type="ECO:0000256" key="6">
    <source>
        <dbReference type="ARBA" id="ARBA00022989"/>
    </source>
</evidence>
<dbReference type="InterPro" id="IPR017972">
    <property type="entry name" value="Cyt_P450_CS"/>
</dbReference>
<dbReference type="GO" id="GO:0004497">
    <property type="term" value="F:monooxygenase activity"/>
    <property type="evidence" value="ECO:0007669"/>
    <property type="project" value="UniProtKB-KW"/>
</dbReference>
<evidence type="ECO:0000256" key="10">
    <source>
        <dbReference type="ARBA" id="ARBA00023136"/>
    </source>
</evidence>
<reference evidence="13 14" key="1">
    <citation type="journal article" date="2013" name="Proc. Natl. Acad. Sci. U.S.A.">
        <title>Fine-scale variation in meiotic recombination in Mimulus inferred from population shotgun sequencing.</title>
        <authorList>
            <person name="Hellsten U."/>
            <person name="Wright K.M."/>
            <person name="Jenkins J."/>
            <person name="Shu S."/>
            <person name="Yuan Y."/>
            <person name="Wessler S.R."/>
            <person name="Schmutz J."/>
            <person name="Willis J.H."/>
            <person name="Rokhsar D.S."/>
        </authorList>
    </citation>
    <scope>NUCLEOTIDE SEQUENCE [LARGE SCALE GENOMIC DNA]</scope>
    <source>
        <strain evidence="14">cv. DUN x IM62</strain>
    </source>
</reference>
<comment type="cofactor">
    <cofactor evidence="11">
        <name>heme</name>
        <dbReference type="ChEBI" id="CHEBI:30413"/>
    </cofactor>
</comment>
<keyword evidence="3 11" id="KW-0349">Heme</keyword>
<evidence type="ECO:0000256" key="2">
    <source>
        <dbReference type="ARBA" id="ARBA00010617"/>
    </source>
</evidence>
<dbReference type="GO" id="GO:0005506">
    <property type="term" value="F:iron ion binding"/>
    <property type="evidence" value="ECO:0007669"/>
    <property type="project" value="InterPro"/>
</dbReference>
<feature type="non-terminal residue" evidence="13">
    <location>
        <position position="1"/>
    </location>
</feature>